<dbReference type="SMART" id="SM01359">
    <property type="entry name" value="A2M_N_2"/>
    <property type="match status" value="1"/>
</dbReference>
<dbReference type="InterPro" id="IPR051802">
    <property type="entry name" value="YfhM-like"/>
</dbReference>
<evidence type="ECO:0000256" key="2">
    <source>
        <dbReference type="ARBA" id="ARBA00022729"/>
    </source>
</evidence>
<dbReference type="Gene3D" id="2.60.40.1930">
    <property type="match status" value="1"/>
</dbReference>
<feature type="domain" description="Alpha-2-macroglobulin bait region" evidence="4">
    <location>
        <begin position="999"/>
        <end position="1143"/>
    </location>
</feature>
<dbReference type="InterPro" id="IPR011625">
    <property type="entry name" value="A2M_N_BRD"/>
</dbReference>
<dbReference type="Pfam" id="PF01835">
    <property type="entry name" value="MG2"/>
    <property type="match status" value="1"/>
</dbReference>
<reference evidence="6" key="1">
    <citation type="submission" date="2020-12" db="EMBL/GenBank/DDBJ databases">
        <title>Taurinivorans muris gen. nov., sp. nov., fundamental and realized metabolic niche of a ubiquitous sulfidogenic bacterium in the murine intestine.</title>
        <authorList>
            <person name="Ye H."/>
            <person name="Hanson B.T."/>
            <person name="Loy A."/>
        </authorList>
    </citation>
    <scope>NUCLEOTIDE SEQUENCE</scope>
    <source>
        <strain evidence="6">LT0009</strain>
    </source>
</reference>
<dbReference type="Pfam" id="PF11974">
    <property type="entry name" value="bMG3"/>
    <property type="match status" value="1"/>
</dbReference>
<dbReference type="InterPro" id="IPR041203">
    <property type="entry name" value="Bact_A2M_MG5"/>
</dbReference>
<sequence length="1910" mass="213658">MKIWNKIFYLAVFFIFCSSAHAKNSVEYIRYLAEQTSVNEIAENKVIRIVQGMDPVYLNFSADEKVCKEKYGDKAFEICGRSFQDILPETGQIQITPKMEGKWQWQSDFSLAFYPSKEWKADTKFSVQFGKESLPKLTVITKPVQFTTQALKPSIVGDFKFDPEHAETMMITGSVSFNYQVDRESLESKIHVVPVSTGAVTLGKMETNFHNGTLYFSIPVLKVSDKAADVKIQLFAGVQAVSGGKLASNHEYVIKVPSKSEIFKFIGSEAGIEELPDLSAKQNIVAEFSLPVLPKQLEDKIHAVLLPREKVQTEEAKDNPPYKWWSFAEISPDVLKKSENLELSFLNNREENTRFIMLAPQNAVEAGRCAYLTISAPVQGPDGFVIDKDIHLLVQFDALQSVMKIMQKGSLLSLRGDKKLSLYARNADEIHYIVRQIRPEFINSYIPLLKQAQYGQVHGEMLDSMSIVHEGSLPLAFTNAEKAQFASLDLAPFLKNDKGFFHITVEAKKEGAVTAADSRFIMLSDLGLIVKADDSEENVQAYLTSLAAGKPVSGAEIEVLGANGIALFKGKTDRNGVVSLPSLAGYEREKQVVAIAAKFKDDMAVLPYVDYQFILRPQNRTDTSGKVFSETSLNGFIFTQRDMYRAGETAYFGFILKQENMNAGLENMPLLATVYASSGKILRKQKITVSKQGMGEFSCKIPENAVSGMYRFHIEKADNSASLLAKDFYVMDFTPDTIKAKLENNLTGVKKWYGREDLQDLAYTVTVENLFGSPAMGNTVKARLIASPMQFAFDNEYKDFIFYDAGKAEKSNVQELGSFVTDKEGKADIKIDVNAIGYESLALTLQAEVFDAQGASNILVKDLLYVSPLSAVLGYKTQSNLAFLTQQEKASLEIIALDMFAKPYAMGELAVELYQSDFVKSLVKVNGKYQYTKVRREKLLSTGSAQLNGELLHFSLDTSEVGEKLLVFKDKKERVVLQVRYTVVGDSSVQFDEYKSADLQAAVDTKEYKTGESIRVALKTPYEGSGLITIERDKVYAAKWFAADKGNSVQSIEIPEGLEGKAYINVLYFRDIEDEEIFVEPCASVVLPFTVDVSKRKLGLELEIAKGEKDFVARPGQEFTVQVRTDEPAKVLVYAVDEGIIRLTGYQRPNPLQELFLDRALSVQTYQYLDMLMPEFSLMQKQLAKFGGDMLFAAKHENALRSAGVNPFKVRDYKPAVFWSGLLDVDKKGKEIKIPVPDTYNGNMRVFAVAVSDTKANAAQKDVSCQAEIVVQPYLPFFVSPTDEFEATLLLTDMRKDKRLKDIELKMDLGSAFELVGKDTLALVLEEGKQNIVRLRIKVKDGDDIFGEKTLRFIVTQKQSGLKQTMPAMLSVRPASARYGTVTLGMLSEKNKKYAEDIVLSRKLYPQFAMLSASVSSAPIPYVQALLQRNAWFCYPSTVQRVAKAMPLLYLLENKQYAPKLDDFSEEKIRSQIMECLQILESRHTYRNVFYRWDNYGSLSVYELAFVFDFLTTAREKGFALASYLFEDIKNALQEKLAHMPSDLEEARAIAYGAWGLTRNGIITSQIMANLTTWLEQNVKNWESDIAASLMAGSMKLMMQDELAGMFIEKYMPAMQNAGKYPAGFDSLSERALYGEIVAKHFPEKLESEKSKQYMQELYSLLQEYFAQSSEALAIRTIIETGARQDVEIIASYLAFADKAGNVVSSNVAETEDTVSHSISLEDSDGIVSVNTVRIQAEKPLFYQVSVSGYDKDRFAGQGKQAFSVTREYRDADGAPVKAFRVGEEVVVVIKAKSQTGKSESVMITDILPAAFEFIAVPSAEPLRLGTMQGRSDAGVLRDEAEMQVEFADKLEDRALLFATLENRETVFSYKVRVSNKGNFVLPDITVQSAENPLLYARDLTIKDTRIVAE</sequence>
<evidence type="ECO:0000256" key="1">
    <source>
        <dbReference type="ARBA" id="ARBA00010556"/>
    </source>
</evidence>
<organism evidence="6 7">
    <name type="scientific">Taurinivorans muris</name>
    <dbReference type="NCBI Taxonomy" id="2787751"/>
    <lineage>
        <taxon>Bacteria</taxon>
        <taxon>Pseudomonadati</taxon>
        <taxon>Thermodesulfobacteriota</taxon>
        <taxon>Desulfovibrionia</taxon>
        <taxon>Desulfovibrionales</taxon>
        <taxon>Desulfovibrionaceae</taxon>
        <taxon>Taurinivorans</taxon>
    </lineage>
</organism>
<keyword evidence="7" id="KW-1185">Reference proteome</keyword>
<dbReference type="Pfam" id="PF17973">
    <property type="entry name" value="bMG10"/>
    <property type="match status" value="1"/>
</dbReference>
<dbReference type="InterPro" id="IPR001599">
    <property type="entry name" value="Macroglobln_a2"/>
</dbReference>
<evidence type="ECO:0000259" key="4">
    <source>
        <dbReference type="SMART" id="SM01359"/>
    </source>
</evidence>
<keyword evidence="2 3" id="KW-0732">Signal</keyword>
<proteinExistence type="inferred from homology"/>
<feature type="signal peptide" evidence="3">
    <location>
        <begin position="1"/>
        <end position="22"/>
    </location>
</feature>
<name>A0ABY5Y337_9BACT</name>
<evidence type="ECO:0000313" key="6">
    <source>
        <dbReference type="EMBL" id="UWX05916.1"/>
    </source>
</evidence>
<protein>
    <recommendedName>
        <fullName evidence="8">Alpha-2-macroglobulin</fullName>
    </recommendedName>
</protein>
<dbReference type="InterPro" id="IPR002890">
    <property type="entry name" value="MG2"/>
</dbReference>
<evidence type="ECO:0000313" key="7">
    <source>
        <dbReference type="Proteomes" id="UP001058120"/>
    </source>
</evidence>
<dbReference type="SMART" id="SM01360">
    <property type="entry name" value="A2M"/>
    <property type="match status" value="1"/>
</dbReference>
<feature type="chain" id="PRO_5046211189" description="Alpha-2-macroglobulin" evidence="3">
    <location>
        <begin position="23"/>
        <end position="1910"/>
    </location>
</feature>
<dbReference type="Gene3D" id="2.60.40.3710">
    <property type="match status" value="1"/>
</dbReference>
<dbReference type="Pfam" id="PF07703">
    <property type="entry name" value="A2M_BRD"/>
    <property type="match status" value="1"/>
</dbReference>
<comment type="similarity">
    <text evidence="1">Belongs to the protease inhibitor I39 (alpha-2-macroglobulin) family. Bacterial alpha-2-macroglobulin subfamily.</text>
</comment>
<dbReference type="PANTHER" id="PTHR40094">
    <property type="entry name" value="ALPHA-2-MACROGLOBULIN HOMOLOG"/>
    <property type="match status" value="1"/>
</dbReference>
<evidence type="ECO:0000259" key="5">
    <source>
        <dbReference type="SMART" id="SM01360"/>
    </source>
</evidence>
<dbReference type="Proteomes" id="UP001058120">
    <property type="component" value="Chromosome"/>
</dbReference>
<dbReference type="Pfam" id="PF17972">
    <property type="entry name" value="bMG5"/>
    <property type="match status" value="1"/>
</dbReference>
<accession>A0ABY5Y337</accession>
<dbReference type="PANTHER" id="PTHR40094:SF1">
    <property type="entry name" value="UBIQUITIN DOMAIN-CONTAINING PROTEIN"/>
    <property type="match status" value="1"/>
</dbReference>
<feature type="domain" description="Alpha-2-macroglobulin" evidence="5">
    <location>
        <begin position="1216"/>
        <end position="1307"/>
    </location>
</feature>
<dbReference type="Pfam" id="PF00207">
    <property type="entry name" value="A2M"/>
    <property type="match status" value="1"/>
</dbReference>
<gene>
    <name evidence="6" type="ORF">JBF11_00890</name>
</gene>
<dbReference type="InterPro" id="IPR021868">
    <property type="entry name" value="Alpha_2_Macroglob_MG3"/>
</dbReference>
<dbReference type="InterPro" id="IPR041246">
    <property type="entry name" value="Bact_MG10"/>
</dbReference>
<evidence type="ECO:0000256" key="3">
    <source>
        <dbReference type="SAM" id="SignalP"/>
    </source>
</evidence>
<dbReference type="EMBL" id="CP065938">
    <property type="protein sequence ID" value="UWX05916.1"/>
    <property type="molecule type" value="Genomic_DNA"/>
</dbReference>
<dbReference type="RefSeq" id="WP_334315510.1">
    <property type="nucleotide sequence ID" value="NZ_CP065938.1"/>
</dbReference>
<evidence type="ECO:0008006" key="8">
    <source>
        <dbReference type="Google" id="ProtNLM"/>
    </source>
</evidence>